<dbReference type="InterPro" id="IPR001054">
    <property type="entry name" value="A/G_cyclase"/>
</dbReference>
<gene>
    <name evidence="5" type="ORF">SELO1098_LOCUS29516</name>
</gene>
<dbReference type="CDD" id="cd07302">
    <property type="entry name" value="CHD"/>
    <property type="match status" value="1"/>
</dbReference>
<dbReference type="Pfam" id="PF00211">
    <property type="entry name" value="Guanylate_cyc"/>
    <property type="match status" value="1"/>
</dbReference>
<feature type="compositionally biased region" description="Low complexity" evidence="3">
    <location>
        <begin position="2177"/>
        <end position="2198"/>
    </location>
</feature>
<feature type="region of interest" description="Disordered" evidence="3">
    <location>
        <begin position="583"/>
        <end position="617"/>
    </location>
</feature>
<accession>A0A7S3MGA6</accession>
<keyword evidence="2" id="KW-0067">ATP-binding</keyword>
<feature type="domain" description="Guanylate cyclase" evidence="4">
    <location>
        <begin position="95"/>
        <end position="149"/>
    </location>
</feature>
<evidence type="ECO:0000256" key="1">
    <source>
        <dbReference type="ARBA" id="ARBA00022741"/>
    </source>
</evidence>
<dbReference type="PANTHER" id="PTHR16305">
    <property type="entry name" value="TESTICULAR SOLUBLE ADENYLYL CYCLASE"/>
    <property type="match status" value="1"/>
</dbReference>
<feature type="region of interest" description="Disordered" evidence="3">
    <location>
        <begin position="2124"/>
        <end position="2198"/>
    </location>
</feature>
<dbReference type="InterPro" id="IPR029787">
    <property type="entry name" value="Nucleotide_cyclase"/>
</dbReference>
<feature type="compositionally biased region" description="Polar residues" evidence="3">
    <location>
        <begin position="1"/>
        <end position="15"/>
    </location>
</feature>
<protein>
    <recommendedName>
        <fullName evidence="4">Guanylate cyclase domain-containing protein</fullName>
    </recommendedName>
</protein>
<evidence type="ECO:0000313" key="5">
    <source>
        <dbReference type="EMBL" id="CAE0300660.1"/>
    </source>
</evidence>
<dbReference type="GO" id="GO:0004016">
    <property type="term" value="F:adenylate cyclase activity"/>
    <property type="evidence" value="ECO:0007669"/>
    <property type="project" value="TreeGrafter"/>
</dbReference>
<feature type="compositionally biased region" description="Polar residues" evidence="3">
    <location>
        <begin position="583"/>
        <end position="595"/>
    </location>
</feature>
<feature type="compositionally biased region" description="Low complexity" evidence="3">
    <location>
        <begin position="2137"/>
        <end position="2159"/>
    </location>
</feature>
<dbReference type="GO" id="GO:0009190">
    <property type="term" value="P:cyclic nucleotide biosynthetic process"/>
    <property type="evidence" value="ECO:0007669"/>
    <property type="project" value="InterPro"/>
</dbReference>
<dbReference type="GO" id="GO:0035556">
    <property type="term" value="P:intracellular signal transduction"/>
    <property type="evidence" value="ECO:0007669"/>
    <property type="project" value="InterPro"/>
</dbReference>
<sequence>MLSPKSTATTDSIAPSQADDEIADKSAADEYFLGKYCRHIPRILRRQLISKLVNLYVRRLSDEEELSTKDTTQEPTHDPSMSFESSTSICRFHGTLLFVDISGFTVLSQKMKVDDLKNQINAYFQKIVNIIDKYDGEIIKFAGDALFIIWQTKVNSTEDPQFLQASKDATQSAVKCGIEINIECGNYAINLSKENARRTSKFNSKFNPDKDKVLYSDTGNAELAQGILDLAARSDEQKVEGTAPAASNGLRVSIEGLASPTQATFSRKVIAKRKKAKTQVTYLNIHAGVSVGVMAAMDVGAQDRFEFMLLGQPMNDVAIAEGDAAKGEIVVSPAVHSLIHDAASLKSRMGQHSDKSGGSLKQALSCGCVQTPSGFYCIPSEQEEAICEINFGANVSVIPANAPTPKQTEQDHDENREVQYDFELYAQVVEELLSGFKSIAPFVQKQFASVLNRYEQSQKTSDPWTGNESATASTDTLDASMKNQLRNAIISIGAAPSAIVAMHTQNEVLTGHFFSWAQHCLLDDIAKHVHEVVRKGFCFYQESRASPFDHFLNSAASIDAYHRELERVSGIKPSVISDSFGTISPPSSHLRSPRNSIVAGGNSEVSRRTSRTGKDKRDSFVNKIRHLSNLSSVRERKQSKHQKVLNKDGALVSELRNVIVLFISVKMDHASLFHDPNGAKGIAGNTVKTCKVDSFHFLSRTTEELKADKDVIDQFQSCMEVMTEVFQSKGGQLRQFIVDDKGTVCIGTFGLRGSVNYDNAASAIDAADSIVSRLQALGFNASVGVTSGAAYCGLVGSNTRHEYAVMGPSTNLSARLMGRAAEGEIICDTNIRQRDRMHAFASLGAVKAKGYANPVPIFQPHFGETDNEAAQLSLQNPEGDIHGVRNPTSKVYGRKDIVIDMFRFVLCDAVQGGLDELVELFWEKTASEDVATREVLAYTADPFDFSLKGDSSKKRSHVLVQSAKQVRFDHHMTIKKFAVMGPNGVGKTAVLNLMQHKLRALIARDEEFYNIAILRHQVGYINSTTLFSAWFCLIRQTLHNIAMALAATGDARMIACLAAMQEDDCTPLMEFLKDYLSPMLRPFTSLLTLVGIKFKLRAEAVAPMGEEPPVVGDGTEADTLGAAEDLRSDSVEMDLESGKTDPMSSLDPTDKLKRCAELMVAIIQLHVSITRNVTIYIMDDLQIYDVASQDLGRLISDHVTGVILLTTYRTSPQGHYEDLRSDSINQPFTLTDTPANIAPGIGFFESAMRSMPESPTLRKAELPPLCDSAIKKLLLRISTSFGLNHVGENVLDKLFEMSGGSPLYATELAKAVCSQYVARECTTNAPGSETCTDGMLTIISSMRTDRIEEMVHFRFDKLTEQCQLVLKMAAVASLNGSHFTLSMLTSILDSSDKSESAKLDAMISTTRALLGYLSDQEDDGESSAFSRGHPINSSMDLVQAINDLLESEDFIEFRGDMADMSASAENSQEEGAGSSYNAMQLMTVNMPVTPKPDLTRLQSESTAYERNRSDSRTRSTLQQLQFHWKVDMELRAIYDLMLDEQKESLHDRVATYLEMELSDGRVISASEWYQLAGHWERATSWSSAMTCYFNAGMLLKDQGDTVGCKEYFTSAFRMLDRMRSEVGQRTNTVHVGPVPTFGQNETLVPIEEVPQNNPNRELLGLLHALGGRRSGLTVQDLYKLYEGDAHLLHVGFSLIIRVAQGLIGFENSALSIKLFEEAMEMMEVLMSNTRPMRAADGLPFILRNTEICFVVLSGMFLLLLTGQAQDDALHSRVQATVAVSVMLARSDPAFKVHLIMALASKLKMLDLFQAANPAVTPGIISTATDLMGLYDPEVHSSDLVYFYNSDRAGNAFCVVLKTMCMKGHFRDNVKFLDHAKQLVSKTKHFYSLSLGILVLFPILLMYHSDSQAQILYQKYRRVEAKQQKNDFRDGVAIWMEWCSQVRRFEQMKQKFDESIYADESVLVDRIIQARVFAQDQQSHFYLNLVRLHCIGVEYAVANICYLKALKYELYSIHYKTPETYRDKIKNYLQLGLIHLTFTPAQAAMNQMFLFSNLHEKLLRAQLLMKSVTYSDNITEARSLWASALENLMYCAAVGQSNEFVAVLLQTGVLLQALAALPFPDFPPERVADSPKSPSKNASSGATFAEAATAPTTTPAASETVPDITAPQTETAKELPNTASKSAVTAAASATPSEPPSDSLSEIEIMQCAGLKAQGTTLQTNALQYLKQMNGDEVVEELLKRKLNVQMPNTINDVFF</sequence>
<name>A0A7S3MGA6_9STRA</name>
<dbReference type="SUPFAM" id="SSF55073">
    <property type="entry name" value="Nucleotide cyclase"/>
    <property type="match status" value="2"/>
</dbReference>
<evidence type="ECO:0000256" key="2">
    <source>
        <dbReference type="ARBA" id="ARBA00022840"/>
    </source>
</evidence>
<dbReference type="InterPro" id="IPR027417">
    <property type="entry name" value="P-loop_NTPase"/>
</dbReference>
<evidence type="ECO:0000259" key="4">
    <source>
        <dbReference type="PROSITE" id="PS50125"/>
    </source>
</evidence>
<dbReference type="PANTHER" id="PTHR16305:SF28">
    <property type="entry name" value="GUANYLATE CYCLASE DOMAIN-CONTAINING PROTEIN"/>
    <property type="match status" value="1"/>
</dbReference>
<dbReference type="Gene3D" id="3.30.70.1230">
    <property type="entry name" value="Nucleotide cyclase"/>
    <property type="match status" value="2"/>
</dbReference>
<dbReference type="PROSITE" id="PS50125">
    <property type="entry name" value="GUANYLATE_CYCLASE_2"/>
    <property type="match status" value="2"/>
</dbReference>
<dbReference type="SUPFAM" id="SSF52540">
    <property type="entry name" value="P-loop containing nucleoside triphosphate hydrolases"/>
    <property type="match status" value="1"/>
</dbReference>
<feature type="region of interest" description="Disordered" evidence="3">
    <location>
        <begin position="1"/>
        <end position="20"/>
    </location>
</feature>
<organism evidence="5">
    <name type="scientific">Spumella elongata</name>
    <dbReference type="NCBI Taxonomy" id="89044"/>
    <lineage>
        <taxon>Eukaryota</taxon>
        <taxon>Sar</taxon>
        <taxon>Stramenopiles</taxon>
        <taxon>Ochrophyta</taxon>
        <taxon>Chrysophyceae</taxon>
        <taxon>Chromulinales</taxon>
        <taxon>Chromulinaceae</taxon>
        <taxon>Spumella</taxon>
    </lineage>
</organism>
<dbReference type="GO" id="GO:0005737">
    <property type="term" value="C:cytoplasm"/>
    <property type="evidence" value="ECO:0007669"/>
    <property type="project" value="TreeGrafter"/>
</dbReference>
<keyword evidence="1" id="KW-0547">Nucleotide-binding</keyword>
<reference evidence="5" key="1">
    <citation type="submission" date="2021-01" db="EMBL/GenBank/DDBJ databases">
        <authorList>
            <person name="Corre E."/>
            <person name="Pelletier E."/>
            <person name="Niang G."/>
            <person name="Scheremetjew M."/>
            <person name="Finn R."/>
            <person name="Kale V."/>
            <person name="Holt S."/>
            <person name="Cochrane G."/>
            <person name="Meng A."/>
            <person name="Brown T."/>
            <person name="Cohen L."/>
        </authorList>
    </citation>
    <scope>NUCLEOTIDE SEQUENCE</scope>
    <source>
        <strain evidence="5">CCAP 955/1</strain>
    </source>
</reference>
<feature type="domain" description="Guanylate cyclase" evidence="4">
    <location>
        <begin position="686"/>
        <end position="817"/>
    </location>
</feature>
<proteinExistence type="predicted"/>
<evidence type="ECO:0000256" key="3">
    <source>
        <dbReference type="SAM" id="MobiDB-lite"/>
    </source>
</evidence>
<dbReference type="EMBL" id="HBIC01057646">
    <property type="protein sequence ID" value="CAE0300660.1"/>
    <property type="molecule type" value="Transcribed_RNA"/>
</dbReference>
<dbReference type="GO" id="GO:0005524">
    <property type="term" value="F:ATP binding"/>
    <property type="evidence" value="ECO:0007669"/>
    <property type="project" value="UniProtKB-KW"/>
</dbReference>